<dbReference type="AlphaFoldDB" id="A0A6A6ARM6"/>
<evidence type="ECO:0000256" key="1">
    <source>
        <dbReference type="SAM" id="MobiDB-lite"/>
    </source>
</evidence>
<dbReference type="OrthoDB" id="3882589at2759"/>
<evidence type="ECO:0000313" key="3">
    <source>
        <dbReference type="Proteomes" id="UP000799771"/>
    </source>
</evidence>
<protein>
    <submittedName>
        <fullName evidence="2">Uncharacterized protein</fullName>
    </submittedName>
</protein>
<dbReference type="Proteomes" id="UP000799771">
    <property type="component" value="Unassembled WGS sequence"/>
</dbReference>
<gene>
    <name evidence="2" type="ORF">P153DRAFT_100196</name>
</gene>
<reference evidence="2" key="1">
    <citation type="journal article" date="2020" name="Stud. Mycol.">
        <title>101 Dothideomycetes genomes: a test case for predicting lifestyles and emergence of pathogens.</title>
        <authorList>
            <person name="Haridas S."/>
            <person name="Albert R."/>
            <person name="Binder M."/>
            <person name="Bloem J."/>
            <person name="Labutti K."/>
            <person name="Salamov A."/>
            <person name="Andreopoulos B."/>
            <person name="Baker S."/>
            <person name="Barry K."/>
            <person name="Bills G."/>
            <person name="Bluhm B."/>
            <person name="Cannon C."/>
            <person name="Castanera R."/>
            <person name="Culley D."/>
            <person name="Daum C."/>
            <person name="Ezra D."/>
            <person name="Gonzalez J."/>
            <person name="Henrissat B."/>
            <person name="Kuo A."/>
            <person name="Liang C."/>
            <person name="Lipzen A."/>
            <person name="Lutzoni F."/>
            <person name="Magnuson J."/>
            <person name="Mondo S."/>
            <person name="Nolan M."/>
            <person name="Ohm R."/>
            <person name="Pangilinan J."/>
            <person name="Park H.-J."/>
            <person name="Ramirez L."/>
            <person name="Alfaro M."/>
            <person name="Sun H."/>
            <person name="Tritt A."/>
            <person name="Yoshinaga Y."/>
            <person name="Zwiers L.-H."/>
            <person name="Turgeon B."/>
            <person name="Goodwin S."/>
            <person name="Spatafora J."/>
            <person name="Crous P."/>
            <person name="Grigoriev I."/>
        </authorList>
    </citation>
    <scope>NUCLEOTIDE SEQUENCE</scope>
    <source>
        <strain evidence="2">CBS 119687</strain>
    </source>
</reference>
<evidence type="ECO:0000313" key="2">
    <source>
        <dbReference type="EMBL" id="KAF2133863.1"/>
    </source>
</evidence>
<name>A0A6A6ARM6_9PLEO</name>
<feature type="compositionally biased region" description="Low complexity" evidence="1">
    <location>
        <begin position="57"/>
        <end position="66"/>
    </location>
</feature>
<sequence>MSTDSRNSLDLDEGEVTSDAYQPNGDNMPRLRGGEELPHHGGDSHHNRWWVDTSATRAGARAPGGRLTPITIEDDSESDVYEVPPPATRLSDEHQHAYRRDSAAVSAGRPVENQFDFNNSSQPLPWNNSRHGSGLQFRSFANGADAELLVYLESRMISTGFLAEIDQFLYGHPEIASCTEGRSTLHQLNTLSPLDAYKYFLRGYTRPARYIDGVIKTEPFQLPMSFPYQPLSTKHDPELVDFFDGFEYRHDIIQRIDQEVFYGIEELSFCRPVPLAMRKLVCYAIWGNPVDAYKWYEYSYQQDYMAHTYLPEHVVLGHVSRPADYAEPEPSVMRSWRSHRVVRFRMARAKDQGVGESLRSGCSTAVTEKTKCLKHTMDSISALSFFQFCYTGVLVMLTFHRCP</sequence>
<proteinExistence type="predicted"/>
<keyword evidence="3" id="KW-1185">Reference proteome</keyword>
<organism evidence="2 3">
    <name type="scientific">Dothidotthia symphoricarpi CBS 119687</name>
    <dbReference type="NCBI Taxonomy" id="1392245"/>
    <lineage>
        <taxon>Eukaryota</taxon>
        <taxon>Fungi</taxon>
        <taxon>Dikarya</taxon>
        <taxon>Ascomycota</taxon>
        <taxon>Pezizomycotina</taxon>
        <taxon>Dothideomycetes</taxon>
        <taxon>Pleosporomycetidae</taxon>
        <taxon>Pleosporales</taxon>
        <taxon>Dothidotthiaceae</taxon>
        <taxon>Dothidotthia</taxon>
    </lineage>
</organism>
<feature type="compositionally biased region" description="Basic and acidic residues" evidence="1">
    <location>
        <begin position="32"/>
        <end position="46"/>
    </location>
</feature>
<feature type="region of interest" description="Disordered" evidence="1">
    <location>
        <begin position="1"/>
        <end position="79"/>
    </location>
</feature>
<dbReference type="GeneID" id="54402278"/>
<dbReference type="RefSeq" id="XP_033528250.1">
    <property type="nucleotide sequence ID" value="XM_033661846.1"/>
</dbReference>
<accession>A0A6A6ARM6</accession>
<dbReference type="EMBL" id="ML977498">
    <property type="protein sequence ID" value="KAF2133863.1"/>
    <property type="molecule type" value="Genomic_DNA"/>
</dbReference>